<dbReference type="Proteomes" id="UP000295627">
    <property type="component" value="Unassembled WGS sequence"/>
</dbReference>
<dbReference type="GO" id="GO:0005506">
    <property type="term" value="F:iron ion binding"/>
    <property type="evidence" value="ECO:0007669"/>
    <property type="project" value="InterPro"/>
</dbReference>
<dbReference type="Gene3D" id="3.30.365.10">
    <property type="entry name" value="Aldehyde oxidase/xanthine dehydrogenase, molybdopterin binding domain"/>
    <property type="match status" value="4"/>
</dbReference>
<dbReference type="InterPro" id="IPR036856">
    <property type="entry name" value="Ald_Oxase/Xan_DH_a/b_sf"/>
</dbReference>
<dbReference type="EMBL" id="RXLR01000014">
    <property type="protein sequence ID" value="TDH22748.1"/>
    <property type="molecule type" value="Genomic_DNA"/>
</dbReference>
<evidence type="ECO:0000313" key="6">
    <source>
        <dbReference type="Proteomes" id="UP000295627"/>
    </source>
</evidence>
<accession>A0A4V3A6D9</accession>
<dbReference type="GO" id="GO:0016491">
    <property type="term" value="F:oxidoreductase activity"/>
    <property type="evidence" value="ECO:0007669"/>
    <property type="project" value="UniProtKB-KW"/>
</dbReference>
<dbReference type="InterPro" id="IPR016208">
    <property type="entry name" value="Ald_Oxase/xanthine_DH-like"/>
</dbReference>
<evidence type="ECO:0000259" key="4">
    <source>
        <dbReference type="SMART" id="SM01008"/>
    </source>
</evidence>
<comment type="caution">
    <text evidence="5">The sequence shown here is derived from an EMBL/GenBank/DDBJ whole genome shotgun (WGS) entry which is preliminary data.</text>
</comment>
<evidence type="ECO:0000256" key="2">
    <source>
        <dbReference type="ARBA" id="ARBA00023002"/>
    </source>
</evidence>
<dbReference type="SMART" id="SM01008">
    <property type="entry name" value="Ald_Xan_dh_C"/>
    <property type="match status" value="1"/>
</dbReference>
<dbReference type="SUPFAM" id="SSF54665">
    <property type="entry name" value="CO dehydrogenase molybdoprotein N-domain-like"/>
    <property type="match status" value="1"/>
</dbReference>
<dbReference type="AlphaFoldDB" id="A0A4V3A6D9"/>
<organism evidence="5 6">
    <name type="scientific">Mycobacteroides franklinii</name>
    <dbReference type="NCBI Taxonomy" id="948102"/>
    <lineage>
        <taxon>Bacteria</taxon>
        <taxon>Bacillati</taxon>
        <taxon>Actinomycetota</taxon>
        <taxon>Actinomycetes</taxon>
        <taxon>Mycobacteriales</taxon>
        <taxon>Mycobacteriaceae</taxon>
        <taxon>Mycobacteroides</taxon>
    </lineage>
</organism>
<sequence length="795" mass="85436">MVRRRSAAGVPATYLGESAIALPLRDCLRGGGPRHRLSAGHHGQHTSVGSGVGQVTAQIGRPVNRVEGLEKVTGAAHYTADTPIPGVRHAVLVQSEVSHGHVAAASLEMAARQVAAAPGVEYVLTSLNCTPLNPIPRDLTWDLPFERRPPLSDLTVQYRGQHMAVVVADTLEGATQAASLMRLEYQLCPAVLTARDASDTYQPDHFVKLTEEKLQDRRGPHDEPDGEIVSARFTTPQNAHYSIELSATIAQWDGDHLTVHDSTRWISGERRVLAAYFGIPVEKIRIIAPLVGGAFGSKSFMWMHVALCAVAARAIGAPVKLVLTRDQMFTSTGHRPPTEQTLRLVADDTGRLTSIEHHTTSATSMVAHFCEPAGLSTRFLYQTPRLVVSHTVARTHTPTPCFMRGPGEAPGLFALEVAMDELSYAIGVDPVQLRITNDTREDQTNGSPWSARHLLDCYRQGAQRFGWNERPIAPRSLHRNGVQVGWGMATATYPGRRMPAGCRVTTANDGHLTFASATHEVGNGVRTVMCQVAADSSGMPLDRVSFASGDSSFPEAPYSGASQTTAAVGSAVHLAAQQWKLRLLTLAAHELHCATTTLDIRDGMIVGPDLTRAGIEVGEILASVTTDLREHLNFACESTGAPDSGPVSQSFGAHFCEVEVDEEIGRATVTRWVAVMDCGKVINPKLARSQVIGGITFGLGMALLEQVPYHPGTGHLLGEYYVPTHADVPEFDITFVDSSDTHLTPVGARGIGEIGVCGVPAAVANAIFHATGRRLRDLPITLEALMTPFDLEEIG</sequence>
<protein>
    <submittedName>
        <fullName evidence="5">Xanthine dehydrogenase family protein molybdopterin-binding subunit</fullName>
    </submittedName>
</protein>
<dbReference type="SUPFAM" id="SSF56003">
    <property type="entry name" value="Molybdenum cofactor-binding domain"/>
    <property type="match status" value="1"/>
</dbReference>
<keyword evidence="1" id="KW-0500">Molybdenum</keyword>
<reference evidence="5 6" key="1">
    <citation type="journal article" date="2019" name="Sci. Rep.">
        <title>Extended insight into the Mycobacterium chelonae-abscessus complex through whole genome sequencing of Mycobacterium salmoniphilum outbreak and Mycobacterium salmoniphilum-like strains.</title>
        <authorList>
            <person name="Behra P.R.K."/>
            <person name="Das S."/>
            <person name="Pettersson B.M.F."/>
            <person name="Shirreff L."/>
            <person name="DuCote T."/>
            <person name="Jacobsson K.G."/>
            <person name="Ennis D.G."/>
            <person name="Kirsebom L.A."/>
        </authorList>
    </citation>
    <scope>NUCLEOTIDE SEQUENCE [LARGE SCALE GENOMIC DNA]</scope>
    <source>
        <strain evidence="5 6">DSM 45524</strain>
    </source>
</reference>
<gene>
    <name evidence="5" type="ORF">EJ571_12735</name>
</gene>
<evidence type="ECO:0000256" key="3">
    <source>
        <dbReference type="SAM" id="MobiDB-lite"/>
    </source>
</evidence>
<feature type="domain" description="Aldehyde oxidase/xanthine dehydrogenase a/b hammerhead" evidence="4">
    <location>
        <begin position="73"/>
        <end position="189"/>
    </location>
</feature>
<dbReference type="InterPro" id="IPR037165">
    <property type="entry name" value="AldOxase/xan_DH_Mopterin-bd_sf"/>
</dbReference>
<dbReference type="InterPro" id="IPR046867">
    <property type="entry name" value="AldOxase/xan_DH_MoCoBD2"/>
</dbReference>
<keyword evidence="2" id="KW-0560">Oxidoreductase</keyword>
<proteinExistence type="predicted"/>
<feature type="compositionally biased region" description="Basic residues" evidence="3">
    <location>
        <begin position="33"/>
        <end position="44"/>
    </location>
</feature>
<dbReference type="InterPro" id="IPR008274">
    <property type="entry name" value="AldOxase/xan_DH_MoCoBD1"/>
</dbReference>
<dbReference type="Gene3D" id="3.90.1170.50">
    <property type="entry name" value="Aldehyde oxidase/xanthine dehydrogenase, a/b hammerhead"/>
    <property type="match status" value="1"/>
</dbReference>
<feature type="region of interest" description="Disordered" evidence="3">
    <location>
        <begin position="33"/>
        <end position="52"/>
    </location>
</feature>
<dbReference type="Pfam" id="PF20256">
    <property type="entry name" value="MoCoBD_2"/>
    <property type="match status" value="1"/>
</dbReference>
<evidence type="ECO:0000313" key="5">
    <source>
        <dbReference type="EMBL" id="TDH22748.1"/>
    </source>
</evidence>
<dbReference type="PANTHER" id="PTHR11908">
    <property type="entry name" value="XANTHINE DEHYDROGENASE"/>
    <property type="match status" value="1"/>
</dbReference>
<dbReference type="Pfam" id="PF01315">
    <property type="entry name" value="Ald_Xan_dh_C"/>
    <property type="match status" value="1"/>
</dbReference>
<dbReference type="InterPro" id="IPR000674">
    <property type="entry name" value="Ald_Oxase/Xan_DH_a/b"/>
</dbReference>
<evidence type="ECO:0000256" key="1">
    <source>
        <dbReference type="ARBA" id="ARBA00022505"/>
    </source>
</evidence>
<dbReference type="PANTHER" id="PTHR11908:SF132">
    <property type="entry name" value="ALDEHYDE OXIDASE 1-RELATED"/>
    <property type="match status" value="1"/>
</dbReference>
<dbReference type="Pfam" id="PF02738">
    <property type="entry name" value="MoCoBD_1"/>
    <property type="match status" value="1"/>
</dbReference>
<name>A0A4V3A6D9_9MYCO</name>